<evidence type="ECO:0000313" key="1">
    <source>
        <dbReference type="EMBL" id="QKZ02408.1"/>
    </source>
</evidence>
<dbReference type="InterPro" id="IPR029278">
    <property type="entry name" value="Imm26"/>
</dbReference>
<organism evidence="1 2">
    <name type="scientific">Pseudomonas eucalypticola</name>
    <dbReference type="NCBI Taxonomy" id="2599595"/>
    <lineage>
        <taxon>Bacteria</taxon>
        <taxon>Pseudomonadati</taxon>
        <taxon>Pseudomonadota</taxon>
        <taxon>Gammaproteobacteria</taxon>
        <taxon>Pseudomonadales</taxon>
        <taxon>Pseudomonadaceae</taxon>
        <taxon>Pseudomonas</taxon>
    </lineage>
</organism>
<proteinExistence type="predicted"/>
<dbReference type="EMBL" id="CP056030">
    <property type="protein sequence ID" value="QKZ02408.1"/>
    <property type="molecule type" value="Genomic_DNA"/>
</dbReference>
<gene>
    <name evidence="1" type="ORF">HWQ56_00810</name>
</gene>
<dbReference type="RefSeq" id="WP_176569558.1">
    <property type="nucleotide sequence ID" value="NZ_CP056030.1"/>
</dbReference>
<name>A0A7D5HKS1_9PSED</name>
<sequence>MSNLQIYGWKQKKRTLLRKILPGDIFCFQYLDDSFVFGRVMTANDLGHVAEIFLPVLNDPEICSLDGFVRLGEPLILDSYGLFDRKIKGDWRIIAHQEDYTAPENESVRFAYGAPGSSKLVDIFDNEKDINFSDMKNYPSYSPRGDAYIKKLVSNSLGVA</sequence>
<reference evidence="1 2" key="1">
    <citation type="submission" date="2020-06" db="EMBL/GenBank/DDBJ databases">
        <title>Pseudomonas eucalypticola sp. nov., an endophyte of Eucalyptus dunnii leaves with biocontrol ability of eucalyptus leaf blight.</title>
        <authorList>
            <person name="Liu Y."/>
            <person name="Song Z."/>
            <person name="Zeng H."/>
            <person name="Lu M."/>
            <person name="Wang X."/>
            <person name="Lian X."/>
            <person name="Zhang Q."/>
        </authorList>
    </citation>
    <scope>NUCLEOTIDE SEQUENCE [LARGE SCALE GENOMIC DNA]</scope>
    <source>
        <strain evidence="1 2">NP-1</strain>
    </source>
</reference>
<evidence type="ECO:0000313" key="2">
    <source>
        <dbReference type="Proteomes" id="UP000509568"/>
    </source>
</evidence>
<accession>A0A7D5HKS1</accession>
<dbReference type="Proteomes" id="UP000509568">
    <property type="component" value="Chromosome"/>
</dbReference>
<keyword evidence="2" id="KW-1185">Reference proteome</keyword>
<dbReference type="KEGG" id="pez:HWQ56_00810"/>
<dbReference type="AlphaFoldDB" id="A0A7D5HKS1"/>
<protein>
    <submittedName>
        <fullName evidence="1">Phosphotriesterase</fullName>
    </submittedName>
</protein>
<dbReference type="Pfam" id="PF15428">
    <property type="entry name" value="Imm26"/>
    <property type="match status" value="1"/>
</dbReference>